<comment type="subunit">
    <text evidence="3">UreD, UreF and UreG form a complex that acts as a GTP-hydrolysis-dependent molecular chaperone, activating the urease apoprotein by helping to assemble the nickel containing metallocenter of UreC. The UreE protein probably delivers the nickel.</text>
</comment>
<evidence type="ECO:0000313" key="4">
    <source>
        <dbReference type="EMBL" id="SLN35866.1"/>
    </source>
</evidence>
<evidence type="ECO:0000256" key="1">
    <source>
        <dbReference type="ARBA" id="ARBA00007177"/>
    </source>
</evidence>
<dbReference type="GO" id="GO:0016151">
    <property type="term" value="F:nickel cation binding"/>
    <property type="evidence" value="ECO:0007669"/>
    <property type="project" value="UniProtKB-UniRule"/>
</dbReference>
<evidence type="ECO:0000256" key="3">
    <source>
        <dbReference type="HAMAP-Rule" id="MF_01384"/>
    </source>
</evidence>
<dbReference type="PANTHER" id="PTHR33643">
    <property type="entry name" value="UREASE ACCESSORY PROTEIN D"/>
    <property type="match status" value="1"/>
</dbReference>
<protein>
    <recommendedName>
        <fullName evidence="3">Urease accessory protein UreD</fullName>
    </recommendedName>
</protein>
<dbReference type="Proteomes" id="UP000193963">
    <property type="component" value="Unassembled WGS sequence"/>
</dbReference>
<accession>A0A1X6YYX9</accession>
<dbReference type="EMBL" id="FWFN01000003">
    <property type="protein sequence ID" value="SLN35866.1"/>
    <property type="molecule type" value="Genomic_DNA"/>
</dbReference>
<name>A0A1X6YYX9_9RHOB</name>
<dbReference type="GO" id="GO:0005737">
    <property type="term" value="C:cytoplasm"/>
    <property type="evidence" value="ECO:0007669"/>
    <property type="project" value="UniProtKB-SubCell"/>
</dbReference>
<dbReference type="PANTHER" id="PTHR33643:SF1">
    <property type="entry name" value="UREASE ACCESSORY PROTEIN D"/>
    <property type="match status" value="1"/>
</dbReference>
<gene>
    <name evidence="3 4" type="primary">ureD</name>
    <name evidence="4" type="ORF">PSM7751_01523</name>
</gene>
<dbReference type="Pfam" id="PF01774">
    <property type="entry name" value="UreD"/>
    <property type="match status" value="1"/>
</dbReference>
<keyword evidence="3" id="KW-0963">Cytoplasm</keyword>
<reference evidence="4 5" key="1">
    <citation type="submission" date="2017-03" db="EMBL/GenBank/DDBJ databases">
        <authorList>
            <person name="Afonso C.L."/>
            <person name="Miller P.J."/>
            <person name="Scott M.A."/>
            <person name="Spackman E."/>
            <person name="Goraichik I."/>
            <person name="Dimitrov K.M."/>
            <person name="Suarez D.L."/>
            <person name="Swayne D.E."/>
        </authorList>
    </citation>
    <scope>NUCLEOTIDE SEQUENCE [LARGE SCALE GENOMIC DNA]</scope>
    <source>
        <strain evidence="4 5">CECT 7751</strain>
    </source>
</reference>
<evidence type="ECO:0000256" key="2">
    <source>
        <dbReference type="ARBA" id="ARBA00023186"/>
    </source>
</evidence>
<dbReference type="InterPro" id="IPR002669">
    <property type="entry name" value="UreD"/>
</dbReference>
<sequence length="268" mass="28972">MRPKAQRQPRARGVLRLSARPGARIGRLHQSGSLKALFPASRHDTLNAVFLNTSGGVTGGDRFHVEAEAEAGASLMLTSQAAERFYRAQPDETGAMDIALTVGAGARLDWLPQETILFDGARVRRSFRVDLAEDARFLAVEPLVSGRLAMGEFVHSGFQSDIWRVYRAGKLTFADNFRLIGDIDAQLAQPGVAAGNRAMAALLFAAPGAETLLPALRDLLGPLGGASCVAKDLLFARILAEDGYELRRRLIPAITRLSGQDIPKTWTL</sequence>
<keyword evidence="3" id="KW-0996">Nickel insertion</keyword>
<dbReference type="HAMAP" id="MF_01384">
    <property type="entry name" value="UreD"/>
    <property type="match status" value="1"/>
</dbReference>
<comment type="subcellular location">
    <subcellularLocation>
        <location evidence="3">Cytoplasm</location>
    </subcellularLocation>
</comment>
<proteinExistence type="inferred from homology"/>
<keyword evidence="2 3" id="KW-0143">Chaperone</keyword>
<dbReference type="AlphaFoldDB" id="A0A1X6YYX9"/>
<evidence type="ECO:0000313" key="5">
    <source>
        <dbReference type="Proteomes" id="UP000193963"/>
    </source>
</evidence>
<organism evidence="4 5">
    <name type="scientific">Pseudooceanicola marinus</name>
    <dbReference type="NCBI Taxonomy" id="396013"/>
    <lineage>
        <taxon>Bacteria</taxon>
        <taxon>Pseudomonadati</taxon>
        <taxon>Pseudomonadota</taxon>
        <taxon>Alphaproteobacteria</taxon>
        <taxon>Rhodobacterales</taxon>
        <taxon>Paracoccaceae</taxon>
        <taxon>Pseudooceanicola</taxon>
    </lineage>
</organism>
<comment type="function">
    <text evidence="3">Required for maturation of urease via the functional incorporation of the urease nickel metallocenter.</text>
</comment>
<comment type="similarity">
    <text evidence="1 3">Belongs to the UreD family.</text>
</comment>
<keyword evidence="5" id="KW-1185">Reference proteome</keyword>